<accession>A0AAN7YPP2</accession>
<gene>
    <name evidence="2" type="ORF">RB653_002034</name>
</gene>
<organism evidence="2 3">
    <name type="scientific">Dictyostelium firmibasis</name>
    <dbReference type="NCBI Taxonomy" id="79012"/>
    <lineage>
        <taxon>Eukaryota</taxon>
        <taxon>Amoebozoa</taxon>
        <taxon>Evosea</taxon>
        <taxon>Eumycetozoa</taxon>
        <taxon>Dictyostelia</taxon>
        <taxon>Dictyosteliales</taxon>
        <taxon>Dictyosteliaceae</taxon>
        <taxon>Dictyostelium</taxon>
    </lineage>
</organism>
<protein>
    <submittedName>
        <fullName evidence="2">Uncharacterized protein</fullName>
    </submittedName>
</protein>
<evidence type="ECO:0000313" key="3">
    <source>
        <dbReference type="Proteomes" id="UP001344447"/>
    </source>
</evidence>
<sequence length="109" mass="11738">MTETSSTKVTKKPAATRKPFSLEGVITHSSSRAIKAPERLANQAPEVKVVRKKSTAPVKTTTAIKKKVEKKKAASAPKKKATSAPKKNVASQKKKTTKSSDKKVAPKKK</sequence>
<dbReference type="EMBL" id="JAVFKY010000004">
    <property type="protein sequence ID" value="KAK5577096.1"/>
    <property type="molecule type" value="Genomic_DNA"/>
</dbReference>
<dbReference type="Proteomes" id="UP001344447">
    <property type="component" value="Unassembled WGS sequence"/>
</dbReference>
<name>A0AAN7YPP2_9MYCE</name>
<feature type="region of interest" description="Disordered" evidence="1">
    <location>
        <begin position="45"/>
        <end position="109"/>
    </location>
</feature>
<feature type="compositionally biased region" description="Basic and acidic residues" evidence="1">
    <location>
        <begin position="98"/>
        <end position="109"/>
    </location>
</feature>
<dbReference type="AlphaFoldDB" id="A0AAN7YPP2"/>
<proteinExistence type="predicted"/>
<keyword evidence="3" id="KW-1185">Reference proteome</keyword>
<comment type="caution">
    <text evidence="2">The sequence shown here is derived from an EMBL/GenBank/DDBJ whole genome shotgun (WGS) entry which is preliminary data.</text>
</comment>
<reference evidence="2 3" key="1">
    <citation type="submission" date="2023-11" db="EMBL/GenBank/DDBJ databases">
        <title>Dfirmibasis_genome.</title>
        <authorList>
            <person name="Edelbroek B."/>
            <person name="Kjellin J."/>
            <person name="Jerlstrom-Hultqvist J."/>
            <person name="Soderbom F."/>
        </authorList>
    </citation>
    <scope>NUCLEOTIDE SEQUENCE [LARGE SCALE GENOMIC DNA]</scope>
    <source>
        <strain evidence="2 3">TNS-C-14</strain>
    </source>
</reference>
<evidence type="ECO:0000256" key="1">
    <source>
        <dbReference type="SAM" id="MobiDB-lite"/>
    </source>
</evidence>
<evidence type="ECO:0000313" key="2">
    <source>
        <dbReference type="EMBL" id="KAK5577096.1"/>
    </source>
</evidence>
<feature type="region of interest" description="Disordered" evidence="1">
    <location>
        <begin position="1"/>
        <end position="26"/>
    </location>
</feature>